<protein>
    <recommendedName>
        <fullName evidence="5">LuxR family transcriptional regulator</fullName>
    </recommendedName>
</protein>
<name>A0ABU5LSJ9_9SPHN</name>
<accession>A0ABU5LSJ9</accession>
<evidence type="ECO:0000256" key="1">
    <source>
        <dbReference type="SAM" id="MobiDB-lite"/>
    </source>
</evidence>
<proteinExistence type="predicted"/>
<feature type="region of interest" description="Disordered" evidence="1">
    <location>
        <begin position="91"/>
        <end position="112"/>
    </location>
</feature>
<keyword evidence="4" id="KW-1185">Reference proteome</keyword>
<evidence type="ECO:0000313" key="4">
    <source>
        <dbReference type="Proteomes" id="UP001292182"/>
    </source>
</evidence>
<reference evidence="4" key="1">
    <citation type="submission" date="2023-07" db="EMBL/GenBank/DDBJ databases">
        <title>Whole genome sequence analysis of rice epiphytic Sphingomonas sanguinis OsEp_Plm_15B2.</title>
        <authorList>
            <person name="Sahu K.P."/>
            <person name="Asharani P."/>
            <person name="Reddy B."/>
            <person name="Kumar A."/>
        </authorList>
    </citation>
    <scope>NUCLEOTIDE SEQUENCE [LARGE SCALE GENOMIC DNA]</scope>
    <source>
        <strain evidence="4">OsEp_Plm_15B2</strain>
    </source>
</reference>
<dbReference type="Proteomes" id="UP001292182">
    <property type="component" value="Unassembled WGS sequence"/>
</dbReference>
<organism evidence="3 4">
    <name type="scientific">Sphingomonas sanguinis</name>
    <dbReference type="NCBI Taxonomy" id="33051"/>
    <lineage>
        <taxon>Bacteria</taxon>
        <taxon>Pseudomonadati</taxon>
        <taxon>Pseudomonadota</taxon>
        <taxon>Alphaproteobacteria</taxon>
        <taxon>Sphingomonadales</taxon>
        <taxon>Sphingomonadaceae</taxon>
        <taxon>Sphingomonas</taxon>
    </lineage>
</organism>
<gene>
    <name evidence="3" type="ORF">N4G62_12835</name>
</gene>
<feature type="signal peptide" evidence="2">
    <location>
        <begin position="1"/>
        <end position="28"/>
    </location>
</feature>
<sequence length="175" mass="18960">MLRLPLHRPAFFLAVAATISGVASQAAAREEVVRPEATAPSPFMGQWELDLTRMPSTYGPPPKRVVYGFQGIGDGKWRMVVDITGRDGSVRHMATSFRPDGTMAPSEGETSEADSAAIMTPAPNILVLNLARAKMLGSVRVYIVSANGQEMTESAAGLNGQGEPFVRNFHYKRLR</sequence>
<dbReference type="RefSeq" id="WP_322539746.1">
    <property type="nucleotide sequence ID" value="NZ_JAOBTW010000013.1"/>
</dbReference>
<keyword evidence="2" id="KW-0732">Signal</keyword>
<evidence type="ECO:0000256" key="2">
    <source>
        <dbReference type="SAM" id="SignalP"/>
    </source>
</evidence>
<evidence type="ECO:0000313" key="3">
    <source>
        <dbReference type="EMBL" id="MDZ7282915.1"/>
    </source>
</evidence>
<evidence type="ECO:0008006" key="5">
    <source>
        <dbReference type="Google" id="ProtNLM"/>
    </source>
</evidence>
<comment type="caution">
    <text evidence="3">The sequence shown here is derived from an EMBL/GenBank/DDBJ whole genome shotgun (WGS) entry which is preliminary data.</text>
</comment>
<dbReference type="EMBL" id="JAOBTW010000013">
    <property type="protein sequence ID" value="MDZ7282915.1"/>
    <property type="molecule type" value="Genomic_DNA"/>
</dbReference>
<feature type="chain" id="PRO_5045372490" description="LuxR family transcriptional regulator" evidence="2">
    <location>
        <begin position="29"/>
        <end position="175"/>
    </location>
</feature>